<dbReference type="OrthoDB" id="2442347at2759"/>
<evidence type="ECO:0000313" key="1">
    <source>
        <dbReference type="EMBL" id="RHZ49004.1"/>
    </source>
</evidence>
<reference evidence="1 2" key="1">
    <citation type="submission" date="2018-08" db="EMBL/GenBank/DDBJ databases">
        <title>Genome and evolution of the arbuscular mycorrhizal fungus Diversispora epigaea (formerly Glomus versiforme) and its bacterial endosymbionts.</title>
        <authorList>
            <person name="Sun X."/>
            <person name="Fei Z."/>
            <person name="Harrison M."/>
        </authorList>
    </citation>
    <scope>NUCLEOTIDE SEQUENCE [LARGE SCALE GENOMIC DNA]</scope>
    <source>
        <strain evidence="1 2">IT104</strain>
    </source>
</reference>
<comment type="caution">
    <text evidence="1">The sequence shown here is derived from an EMBL/GenBank/DDBJ whole genome shotgun (WGS) entry which is preliminary data.</text>
</comment>
<name>A0A397GGQ3_9GLOM</name>
<organism evidence="1 2">
    <name type="scientific">Diversispora epigaea</name>
    <dbReference type="NCBI Taxonomy" id="1348612"/>
    <lineage>
        <taxon>Eukaryota</taxon>
        <taxon>Fungi</taxon>
        <taxon>Fungi incertae sedis</taxon>
        <taxon>Mucoromycota</taxon>
        <taxon>Glomeromycotina</taxon>
        <taxon>Glomeromycetes</taxon>
        <taxon>Diversisporales</taxon>
        <taxon>Diversisporaceae</taxon>
        <taxon>Diversispora</taxon>
    </lineage>
</organism>
<keyword evidence="2" id="KW-1185">Reference proteome</keyword>
<gene>
    <name evidence="1" type="ORF">Glove_535g14</name>
</gene>
<dbReference type="EMBL" id="PQFF01000457">
    <property type="protein sequence ID" value="RHZ49004.1"/>
    <property type="molecule type" value="Genomic_DNA"/>
</dbReference>
<dbReference type="Proteomes" id="UP000266861">
    <property type="component" value="Unassembled WGS sequence"/>
</dbReference>
<sequence length="194" mass="22650">MVASLSLDRLNSRRFHLIATLSPGIYIQKLPSGNEKHNFDIPQFLLIHSEDGCYEDSASSIKRKTYLTKLCEHQICLMSDKDLACINWQRFDVDDDDDDDGAGFIFEVKKPLSREMLLMARISDHKDEVFDSEKFREYFQQKLKTNKYSLLIDRKVTMAELEIIVNDDLKLPDLLMPYHSDLKALNEEKNIETR</sequence>
<evidence type="ECO:0000313" key="2">
    <source>
        <dbReference type="Proteomes" id="UP000266861"/>
    </source>
</evidence>
<dbReference type="AlphaFoldDB" id="A0A397GGQ3"/>
<accession>A0A397GGQ3</accession>
<protein>
    <submittedName>
        <fullName evidence="1">Uncharacterized protein</fullName>
    </submittedName>
</protein>
<proteinExistence type="predicted"/>
<dbReference type="STRING" id="1348612.A0A397GGQ3"/>